<dbReference type="OrthoDB" id="1044679at2"/>
<evidence type="ECO:0000259" key="3">
    <source>
        <dbReference type="Pfam" id="PF19904"/>
    </source>
</evidence>
<keyword evidence="2" id="KW-1133">Transmembrane helix</keyword>
<feature type="coiled-coil region" evidence="1">
    <location>
        <begin position="42"/>
        <end position="69"/>
    </location>
</feature>
<keyword evidence="2" id="KW-0812">Transmembrane</keyword>
<dbReference type="RefSeq" id="WP_109264178.1">
    <property type="nucleotide sequence ID" value="NZ_QEWP01000006.1"/>
</dbReference>
<dbReference type="Proteomes" id="UP000244956">
    <property type="component" value="Unassembled WGS sequence"/>
</dbReference>
<evidence type="ECO:0000313" key="5">
    <source>
        <dbReference type="Proteomes" id="UP000244956"/>
    </source>
</evidence>
<keyword evidence="2" id="KW-0472">Membrane</keyword>
<gene>
    <name evidence="4" type="ORF">DDZ16_09330</name>
</gene>
<evidence type="ECO:0000256" key="2">
    <source>
        <dbReference type="SAM" id="Phobius"/>
    </source>
</evidence>
<dbReference type="SUPFAM" id="SSF81901">
    <property type="entry name" value="HCP-like"/>
    <property type="match status" value="1"/>
</dbReference>
<dbReference type="Gene3D" id="1.25.40.10">
    <property type="entry name" value="Tetratricopeptide repeat domain"/>
    <property type="match status" value="1"/>
</dbReference>
<evidence type="ECO:0000313" key="4">
    <source>
        <dbReference type="EMBL" id="PWD99638.1"/>
    </source>
</evidence>
<proteinExistence type="predicted"/>
<protein>
    <recommendedName>
        <fullName evidence="3">DUF6377 domain-containing protein</fullName>
    </recommendedName>
</protein>
<dbReference type="AlphaFoldDB" id="A0A2U2B994"/>
<comment type="caution">
    <text evidence="4">The sequence shown here is derived from an EMBL/GenBank/DDBJ whole genome shotgun (WGS) entry which is preliminary data.</text>
</comment>
<feature type="coiled-coil region" evidence="1">
    <location>
        <begin position="356"/>
        <end position="383"/>
    </location>
</feature>
<dbReference type="InterPro" id="IPR011990">
    <property type="entry name" value="TPR-like_helical_dom_sf"/>
</dbReference>
<organism evidence="4 5">
    <name type="scientific">Marinilabilia rubra</name>
    <dbReference type="NCBI Taxonomy" id="2162893"/>
    <lineage>
        <taxon>Bacteria</taxon>
        <taxon>Pseudomonadati</taxon>
        <taxon>Bacteroidota</taxon>
        <taxon>Bacteroidia</taxon>
        <taxon>Marinilabiliales</taxon>
        <taxon>Marinilabiliaceae</taxon>
        <taxon>Marinilabilia</taxon>
    </lineage>
</organism>
<name>A0A2U2B994_9BACT</name>
<feature type="transmembrane region" description="Helical" evidence="2">
    <location>
        <begin position="328"/>
        <end position="350"/>
    </location>
</feature>
<dbReference type="EMBL" id="QEWP01000006">
    <property type="protein sequence ID" value="PWD99638.1"/>
    <property type="molecule type" value="Genomic_DNA"/>
</dbReference>
<dbReference type="InterPro" id="IPR045957">
    <property type="entry name" value="DUF6377"/>
</dbReference>
<feature type="domain" description="DUF6377" evidence="3">
    <location>
        <begin position="256"/>
        <end position="510"/>
    </location>
</feature>
<evidence type="ECO:0000256" key="1">
    <source>
        <dbReference type="SAM" id="Coils"/>
    </source>
</evidence>
<keyword evidence="5" id="KW-1185">Reference proteome</keyword>
<reference evidence="4 5" key="1">
    <citation type="submission" date="2018-05" db="EMBL/GenBank/DDBJ databases">
        <title>Marinilabilia rubrum sp. nov., isolated from saltern sediment.</title>
        <authorList>
            <person name="Zhang R."/>
        </authorList>
    </citation>
    <scope>NUCLEOTIDE SEQUENCE [LARGE SCALE GENOMIC DNA]</scope>
    <source>
        <strain evidence="4 5">WTE16</strain>
    </source>
</reference>
<sequence length="551" mass="63523">MSNTSIRVIIVLFSVFTASFPVSGQKELNAVLDSLDQTLENKEAFDKKKENKIQLLKELEKEATSLEQSFDLNHQLYEEYRKYQLDSATVYARACLKVAEALNNNLLKIKTKIHLVPLYASSGRFIEAEDLLESINKNSVPRSLLPDYYKACHLFFNYYAANVRLPYFLNKTKAYRDSVMKAVAPESPEHQIYKAETLIDKNNLKPARDILEKLLNTPSLEKGNYAVVTFWLGIIHSRKGNAGESKRFFAMSAISDIRHSTKDNSSLHHLASLFNREGNIEKAFKYSQAALNDALFSNVQFRAIYLSEFFSIINDTYKERADNQKNNLILYIVLISFLSLFLIVAVIYVYRQMDKTSGIRKELDKANKELVRLNADILQKNDQLYNQNHLLQDSNQIKEEYIAHFFDLCSTYINKLDDYRKSLNKKANTGSPQDLIKALKSSNIVEDELEELYRNFDTIFLNLYPSFIEEYNELLADGEKVEPKPGEKLNTELRIFALIRLGITDSVKIAAFLRYSLSTIYNYRTKARNKASVSREEFEDLVMKIGTLGKR</sequence>
<keyword evidence="1" id="KW-0175">Coiled coil</keyword>
<accession>A0A2U2B994</accession>
<dbReference type="Pfam" id="PF19904">
    <property type="entry name" value="DUF6377"/>
    <property type="match status" value="1"/>
</dbReference>